<dbReference type="OrthoDB" id="2357318at2759"/>
<evidence type="ECO:0000256" key="1">
    <source>
        <dbReference type="SAM" id="Coils"/>
    </source>
</evidence>
<dbReference type="PANTHER" id="PTHR39214">
    <property type="entry name" value="MICROBODY (PEROXISOME) BIOGENESIS PROTEIN PEROXIN 8 (EUROFUNG)"/>
    <property type="match status" value="1"/>
</dbReference>
<proteinExistence type="predicted"/>
<accession>A0A015JR85</accession>
<gene>
    <name evidence="2" type="ORF">RirG_092810</name>
</gene>
<dbReference type="OMA" id="LMVQWRQ"/>
<evidence type="ECO:0000313" key="3">
    <source>
        <dbReference type="Proteomes" id="UP000022910"/>
    </source>
</evidence>
<dbReference type="AlphaFoldDB" id="A0A015JR85"/>
<comment type="caution">
    <text evidence="2">The sequence shown here is derived from an EMBL/GenBank/DDBJ whole genome shotgun (WGS) entry which is preliminary data.</text>
</comment>
<reference evidence="2 3" key="1">
    <citation type="submission" date="2014-02" db="EMBL/GenBank/DDBJ databases">
        <title>Single nucleus genome sequencing reveals high similarity among nuclei of an endomycorrhizal fungus.</title>
        <authorList>
            <person name="Lin K."/>
            <person name="Geurts R."/>
            <person name="Zhang Z."/>
            <person name="Limpens E."/>
            <person name="Saunders D.G."/>
            <person name="Mu D."/>
            <person name="Pang E."/>
            <person name="Cao H."/>
            <person name="Cha H."/>
            <person name="Lin T."/>
            <person name="Zhou Q."/>
            <person name="Shang Y."/>
            <person name="Li Y."/>
            <person name="Ivanov S."/>
            <person name="Sharma T."/>
            <person name="Velzen R.V."/>
            <person name="Ruijter N.D."/>
            <person name="Aanen D.K."/>
            <person name="Win J."/>
            <person name="Kamoun S."/>
            <person name="Bisseling T."/>
            <person name="Huang S."/>
        </authorList>
    </citation>
    <scope>NUCLEOTIDE SEQUENCE [LARGE SCALE GENOMIC DNA]</scope>
    <source>
        <strain evidence="3">DAOM197198w</strain>
    </source>
</reference>
<keyword evidence="1" id="KW-0175">Coiled coil</keyword>
<dbReference type="InterPro" id="IPR055334">
    <property type="entry name" value="PEX8-like"/>
</dbReference>
<dbReference type="STRING" id="1432141.A0A015JR85"/>
<evidence type="ECO:0000313" key="2">
    <source>
        <dbReference type="EMBL" id="EXX69810.1"/>
    </source>
</evidence>
<name>A0A015JR85_RHIIW</name>
<feature type="coiled-coil region" evidence="1">
    <location>
        <begin position="524"/>
        <end position="555"/>
    </location>
</feature>
<dbReference type="PANTHER" id="PTHR39214:SF1">
    <property type="entry name" value="MICROBODY (PEROXISOME) BIOGENESIS PROTEIN PEROXIN 8 (EUROFUNG)"/>
    <property type="match status" value="1"/>
</dbReference>
<keyword evidence="3" id="KW-1185">Reference proteome</keyword>
<dbReference type="Proteomes" id="UP000022910">
    <property type="component" value="Unassembled WGS sequence"/>
</dbReference>
<organism evidence="2 3">
    <name type="scientific">Rhizophagus irregularis (strain DAOM 197198w)</name>
    <name type="common">Glomus intraradices</name>
    <dbReference type="NCBI Taxonomy" id="1432141"/>
    <lineage>
        <taxon>Eukaryota</taxon>
        <taxon>Fungi</taxon>
        <taxon>Fungi incertae sedis</taxon>
        <taxon>Mucoromycota</taxon>
        <taxon>Glomeromycotina</taxon>
        <taxon>Glomeromycetes</taxon>
        <taxon>Glomerales</taxon>
        <taxon>Glomeraceae</taxon>
        <taxon>Rhizophagus</taxon>
    </lineage>
</organism>
<protein>
    <submittedName>
        <fullName evidence="2">Uncharacterized protein</fullName>
    </submittedName>
</protein>
<dbReference type="HOGENOM" id="CLU_423427_0_0_1"/>
<sequence length="647" mass="75533">MSTTLQTTNFYRGPHASISKILLNSSSSLSFIKDILKDFISSENEIDKEYTFNKGLAIFYMLQYTSNKKLNDNRLWKSDKVEWVRALLSVFEYENNFLGFVGLAGFLNGYQLLKSNKKRKKIGELISEVENAFLKSIDSIVDQVNEDAKKETITYICAQCISFISIAQLRELNSKTRLMHLLMSVVLENPRLFQDGKFLDEIEQDITKNQSWNAKSFKVLEEKVNDIFFKELSKISLAISKLTQIVNNNDISSLLLRINKFSINLYKTWDESPTLSLTKEDSLEPENKENMKLLWQVFKFILFTITMIFKSIADRSLFEPHIFENQERMMILLAYSYLYFITSKFSLYGFSVYKKVFFNILNQIIVNNNSGEMIDIIKNIELDMNVYKPHEKCRVVYYLLVIEQVIKVLDDNYLENHILPAFDKILLNNDDDNIFESANAVILSIFYNQKRVIKELSLYYCNYILSMYPSKIDIRQLRIAYTAVLKSLSDIDDTLVWLCLDILIKKIESISNPNTGSISQNTTNKDLEQQLINQQEQINQKLKVFEQKKQDEQENLVKAILYLKKGHLLLTLIDQIKSINLIFMENLLTKIKEFFKQEKENEIKSNSNIGLFALQKVLFDVLSNEIDYTKKNVGVNWWLNEGSKLLD</sequence>
<dbReference type="EMBL" id="JEMT01016778">
    <property type="protein sequence ID" value="EXX69810.1"/>
    <property type="molecule type" value="Genomic_DNA"/>
</dbReference>